<proteinExistence type="predicted"/>
<evidence type="ECO:0000313" key="1">
    <source>
        <dbReference type="EMBL" id="AWV97905.1"/>
    </source>
</evidence>
<protein>
    <submittedName>
        <fullName evidence="1">Uncharacterized protein</fullName>
    </submittedName>
</protein>
<sequence>MSFLLFQKGRTRADQDGERITAEQFTEMTTNFDKELVAGAFEYRAFTFNKESIEELFDEGVSGLMVAFAKHSDNYITVALLPINEDKNVVVSTTGEGDGVEDGTGHEKASFNSIIEKFVTDVKSIKEENDK</sequence>
<dbReference type="KEGG" id="als:DJ013_06880"/>
<dbReference type="Proteomes" id="UP000249873">
    <property type="component" value="Chromosome"/>
</dbReference>
<name>A0A2Z4GA06_9BACT</name>
<dbReference type="RefSeq" id="WP_111371007.1">
    <property type="nucleotide sequence ID" value="NZ_CP029480.1"/>
</dbReference>
<keyword evidence="2" id="KW-1185">Reference proteome</keyword>
<dbReference type="EMBL" id="CP029480">
    <property type="protein sequence ID" value="AWV97905.1"/>
    <property type="molecule type" value="Genomic_DNA"/>
</dbReference>
<organism evidence="1 2">
    <name type="scientific">Arcticibacterium luteifluviistationis</name>
    <dbReference type="NCBI Taxonomy" id="1784714"/>
    <lineage>
        <taxon>Bacteria</taxon>
        <taxon>Pseudomonadati</taxon>
        <taxon>Bacteroidota</taxon>
        <taxon>Cytophagia</taxon>
        <taxon>Cytophagales</taxon>
        <taxon>Leadbetterellaceae</taxon>
        <taxon>Arcticibacterium</taxon>
    </lineage>
</organism>
<reference evidence="1 2" key="1">
    <citation type="submission" date="2018-05" db="EMBL/GenBank/DDBJ databases">
        <title>Complete genome sequence of Arcticibacterium luteifluviistationis SM1504T, a cytophagaceae bacterium isolated from Arctic surface seawater.</title>
        <authorList>
            <person name="Li Y."/>
            <person name="Qin Q.-L."/>
        </authorList>
    </citation>
    <scope>NUCLEOTIDE SEQUENCE [LARGE SCALE GENOMIC DNA]</scope>
    <source>
        <strain evidence="1 2">SM1504</strain>
    </source>
</reference>
<evidence type="ECO:0000313" key="2">
    <source>
        <dbReference type="Proteomes" id="UP000249873"/>
    </source>
</evidence>
<gene>
    <name evidence="1" type="ORF">DJ013_06880</name>
</gene>
<dbReference type="AlphaFoldDB" id="A0A2Z4GA06"/>
<accession>A0A2Z4GA06</accession>